<dbReference type="KEGG" id="nba:CUN60_00430"/>
<keyword evidence="3" id="KW-1185">Reference proteome</keyword>
<keyword evidence="1" id="KW-0732">Signal</keyword>
<name>A0A2I7N3L3_9NEIS</name>
<dbReference type="RefSeq" id="WP_102950125.1">
    <property type="nucleotide sequence ID" value="NZ_CP024847.1"/>
</dbReference>
<dbReference type="Gene3D" id="2.170.15.10">
    <property type="entry name" value="Proaerolysin, chain A, domain 3"/>
    <property type="match status" value="1"/>
</dbReference>
<dbReference type="Proteomes" id="UP000236655">
    <property type="component" value="Chromosome"/>
</dbReference>
<gene>
    <name evidence="2" type="ORF">CUN60_00430</name>
</gene>
<feature type="signal peptide" evidence="1">
    <location>
        <begin position="1"/>
        <end position="23"/>
    </location>
</feature>
<organism evidence="2 3">
    <name type="scientific">Aquella oligotrophica</name>
    <dbReference type="NCBI Taxonomy" id="2067065"/>
    <lineage>
        <taxon>Bacteria</taxon>
        <taxon>Pseudomonadati</taxon>
        <taxon>Pseudomonadota</taxon>
        <taxon>Betaproteobacteria</taxon>
        <taxon>Neisseriales</taxon>
        <taxon>Neisseriaceae</taxon>
        <taxon>Aquella</taxon>
    </lineage>
</organism>
<dbReference type="InterPro" id="IPR004991">
    <property type="entry name" value="Aerolysin-like"/>
</dbReference>
<dbReference type="EMBL" id="CP024847">
    <property type="protein sequence ID" value="AUR50825.1"/>
    <property type="molecule type" value="Genomic_DNA"/>
</dbReference>
<dbReference type="SUPFAM" id="SSF56973">
    <property type="entry name" value="Aerolisin/ETX pore-forming domain"/>
    <property type="match status" value="1"/>
</dbReference>
<protein>
    <submittedName>
        <fullName evidence="2">Uncharacterized protein</fullName>
    </submittedName>
</protein>
<dbReference type="Pfam" id="PF03318">
    <property type="entry name" value="ETX_MTX2"/>
    <property type="match status" value="1"/>
</dbReference>
<feature type="chain" id="PRO_5014455555" evidence="1">
    <location>
        <begin position="24"/>
        <end position="512"/>
    </location>
</feature>
<sequence>MKLNKLYLVVAAGATLLSTNAYAWHNEITKNFRVCNETGVPVKVGLAQPHNIQVEVPGGAGINTKWEFPLSVGACGVIKVQPDWGGYGELTKFRLSVYRQDDKADGSSNFAVDIRSATTGKHEDRTTDGGHTKMNVFNVHSVWQKDGWNILAPIKQSYVYERKTKQRCTGGRDPYCWTEEYFTGWKNHDEGIIGLKQFADGAGLALLFSKSDTQDLYLVSDSGKDNDELSQVLNHEVYDNFNKLNNQEKQQAIRTIDDKEINLNEFSKLKLCQVFQPSFKLNNNPNIEIKRNKPIELDPIQTETQEAINNTSTAQEGKTLKTIIKNTNTISTQTTTGWKAGTSIKFAGSFGVKDISSKSFEINANYEFNSSNTETKTEAKETSQELQQTVKINPRTKVSYYGKTSRAKQTGSYKAEYELKDLKLRAKIALDGNCSSTTHAKIDPYVVLFSPNAVLDKGLSVNHVSKSINIITAGNYTGEIGYHQELVWVESSIALGLKNQSSNPKDFIKPLN</sequence>
<evidence type="ECO:0000256" key="1">
    <source>
        <dbReference type="SAM" id="SignalP"/>
    </source>
</evidence>
<dbReference type="AlphaFoldDB" id="A0A2I7N3L3"/>
<reference evidence="3" key="1">
    <citation type="submission" date="2017-11" db="EMBL/GenBank/DDBJ databases">
        <authorList>
            <person name="Chan K.G."/>
            <person name="Lee L.S."/>
        </authorList>
    </citation>
    <scope>NUCLEOTIDE SEQUENCE [LARGE SCALE GENOMIC DNA]</scope>
    <source>
        <strain evidence="3">DSM 100970</strain>
    </source>
</reference>
<proteinExistence type="predicted"/>
<evidence type="ECO:0000313" key="2">
    <source>
        <dbReference type="EMBL" id="AUR50825.1"/>
    </source>
</evidence>
<evidence type="ECO:0000313" key="3">
    <source>
        <dbReference type="Proteomes" id="UP000236655"/>
    </source>
</evidence>
<accession>A0A2I7N3L3</accession>
<dbReference type="OrthoDB" id="9809348at2"/>